<sequence length="198" mass="22606">MVPNLGPLRIADITLEDFCKNLNEHFKTAISFLDFVNIFNSMAQVDEQSLERISEFKRFLDENSHIKFLLISHTNFSHLNYILAQIESRLPECRSGVIDITNTWAKETQVLFAPSMSSKCPDHPSTLKYAIAKLEIGATTPLVSFLNTIKTFEEHQNFRYIDAGPTLNHKAITEKLNEIHESITASIYEKQLTIPFTS</sequence>
<name>A0A0W0VY19_9GAMM</name>
<evidence type="ECO:0000313" key="1">
    <source>
        <dbReference type="EMBL" id="KTD24984.1"/>
    </source>
</evidence>
<comment type="caution">
    <text evidence="1">The sequence shown here is derived from an EMBL/GenBank/DDBJ whole genome shotgun (WGS) entry which is preliminary data.</text>
</comment>
<proteinExistence type="predicted"/>
<dbReference type="EMBL" id="LNYI01000006">
    <property type="protein sequence ID" value="KTD24984.1"/>
    <property type="molecule type" value="Genomic_DNA"/>
</dbReference>
<dbReference type="Proteomes" id="UP000054869">
    <property type="component" value="Unassembled WGS sequence"/>
</dbReference>
<dbReference type="eggNOG" id="ENOG5031EWQ">
    <property type="taxonomic scope" value="Bacteria"/>
</dbReference>
<keyword evidence="2" id="KW-1185">Reference proteome</keyword>
<protein>
    <submittedName>
        <fullName evidence="1">Uncharacterized protein</fullName>
    </submittedName>
</protein>
<dbReference type="AlphaFoldDB" id="A0A0W0VY19"/>
<dbReference type="OrthoDB" id="5636286at2"/>
<dbReference type="RefSeq" id="WP_028373936.1">
    <property type="nucleotide sequence ID" value="NZ_CAAAJD010000031.1"/>
</dbReference>
<evidence type="ECO:0000313" key="2">
    <source>
        <dbReference type="Proteomes" id="UP000054869"/>
    </source>
</evidence>
<gene>
    <name evidence="1" type="ORF">Llan_0289</name>
</gene>
<reference evidence="1 2" key="1">
    <citation type="submission" date="2015-11" db="EMBL/GenBank/DDBJ databases">
        <title>Genomic analysis of 38 Legionella species identifies large and diverse effector repertoires.</title>
        <authorList>
            <person name="Burstein D."/>
            <person name="Amaro F."/>
            <person name="Zusman T."/>
            <person name="Lifshitz Z."/>
            <person name="Cohen O."/>
            <person name="Gilbert J.A."/>
            <person name="Pupko T."/>
            <person name="Shuman H.A."/>
            <person name="Segal G."/>
        </authorList>
    </citation>
    <scope>NUCLEOTIDE SEQUENCE [LARGE SCALE GENOMIC DNA]</scope>
    <source>
        <strain evidence="1 2">ATCC 49751</strain>
    </source>
</reference>
<dbReference type="PATRIC" id="fig|45067.4.peg.304"/>
<accession>A0A0W0VY19</accession>
<organism evidence="1 2">
    <name type="scientific">Legionella lansingensis</name>
    <dbReference type="NCBI Taxonomy" id="45067"/>
    <lineage>
        <taxon>Bacteria</taxon>
        <taxon>Pseudomonadati</taxon>
        <taxon>Pseudomonadota</taxon>
        <taxon>Gammaproteobacteria</taxon>
        <taxon>Legionellales</taxon>
        <taxon>Legionellaceae</taxon>
        <taxon>Legionella</taxon>
    </lineage>
</organism>